<evidence type="ECO:0000256" key="14">
    <source>
        <dbReference type="PIRSR" id="PIRSR601508-1"/>
    </source>
</evidence>
<dbReference type="SMART" id="SM00918">
    <property type="entry name" value="Lig_chan-Glu_bd"/>
    <property type="match status" value="1"/>
</dbReference>
<evidence type="ECO:0000256" key="1">
    <source>
        <dbReference type="ARBA" id="ARBA00004651"/>
    </source>
</evidence>
<name>A0A8C4QSI4_EPTBU</name>
<evidence type="ECO:0000256" key="2">
    <source>
        <dbReference type="ARBA" id="ARBA00022448"/>
    </source>
</evidence>
<keyword evidence="6 17" id="KW-0770">Synapse</keyword>
<dbReference type="FunFam" id="1.10.287.70:FF:000143">
    <property type="entry name" value="Probable glutamate receptor"/>
    <property type="match status" value="1"/>
</dbReference>
<dbReference type="InterPro" id="IPR015683">
    <property type="entry name" value="Ionotropic_Glu_rcpt"/>
</dbReference>
<dbReference type="InterPro" id="IPR001320">
    <property type="entry name" value="Iontro_rcpt_C"/>
</dbReference>
<dbReference type="Pfam" id="PF00060">
    <property type="entry name" value="Lig_chan"/>
    <property type="match status" value="1"/>
</dbReference>
<comment type="similarity">
    <text evidence="17">Belongs to the glutamate-gated ion channel (TC 1.A.10.1) family.</text>
</comment>
<feature type="transmembrane region" description="Helical" evidence="17">
    <location>
        <begin position="453"/>
        <end position="475"/>
    </location>
</feature>
<evidence type="ECO:0000256" key="10">
    <source>
        <dbReference type="ARBA" id="ARBA00023180"/>
    </source>
</evidence>
<dbReference type="GO" id="GO:0045211">
    <property type="term" value="C:postsynaptic membrane"/>
    <property type="evidence" value="ECO:0007669"/>
    <property type="project" value="UniProtKB-SubCell"/>
</dbReference>
<evidence type="ECO:0000256" key="4">
    <source>
        <dbReference type="ARBA" id="ARBA00022692"/>
    </source>
</evidence>
<dbReference type="InterPro" id="IPR019594">
    <property type="entry name" value="Glu/Gly-bd"/>
</dbReference>
<sequence>MVCADIRGVHKFLEHTSRRGAEVSLQRVDSNVGAMITTLFRSLKFEELNRYRDMLRRAVLLLCPQLARTLIEKEVGSTELQELALAASGRLTVVRQYFPAPEHPSQQCLRNRHHISPQLCNPEDPTYSVPKVSSRYIYDSVLLLSTAFHQKLEDRKWHSMASLNCLKKWTKPWNGGSSMLQVVKQGRVQGLSGMLEFNEEDVNPNVQFEILGTSYGDRWERTIKKLAIWDPKLGLNGTLQDHIPGQDIQGMTLQAVVVVEAPFVMASENVLGQPRHFVGFSLDVLGLLAAQLGFTFSVQEAPENKYGHPLPDGSWSGLLGEVMNKRADLGLGAVTITPQREAVVDFTRRVLDRGIGLLFRRPSIASEFFSCLSPFEPSLWTCLSITVFLIGLMVHRLNHLQHPPHSRADGGAERTSSHGSGLASTIWALYSSLVQQGGEPVLTSVSARVMLAVWWFFTLIVVSSYTASLAAFLTLSRLATPISSLQELARQTDVTFGTVLHSALYEQLHARALNPSLPEYSTYAHLWAIVSRNNGSENCVRNVAEGLDRVKRGGYAFLWDTAVLEHAALSDDECTLSVRNMVYDKGYGLALQQGSPFKDVFSQRLLELQENGELEALRQKWWPRHLGKCDPYGSPLSPAHPQGLDLPGLAGAFAILAVGLLLACLLGACEVCRNSHPRNLCPPKPEEEKEINLETVQQKIRNLQPSNLRPEAFLCTNSEPSTGADSFFNVGPDSTVQTPMLPSSSGNDSGDRDTQFSRLSRGQDLLIASSEEPVCEDQGFGQVLTIGEGSGEAPDLSPQTSVTLRPCMVKSVCFQAVAASSGPETDEEQLHSTSI</sequence>
<protein>
    <recommendedName>
        <fullName evidence="17">Glutamate receptor</fullName>
    </recommendedName>
</protein>
<dbReference type="Pfam" id="PF01094">
    <property type="entry name" value="ANF_receptor"/>
    <property type="match status" value="1"/>
</dbReference>
<evidence type="ECO:0000256" key="3">
    <source>
        <dbReference type="ARBA" id="ARBA00022475"/>
    </source>
</evidence>
<feature type="transmembrane region" description="Helical" evidence="17">
    <location>
        <begin position="377"/>
        <end position="394"/>
    </location>
</feature>
<dbReference type="SUPFAM" id="SSF53822">
    <property type="entry name" value="Periplasmic binding protein-like I"/>
    <property type="match status" value="1"/>
</dbReference>
<keyword evidence="8 17" id="KW-0472">Membrane</keyword>
<keyword evidence="7 17" id="KW-0406">Ion transport</keyword>
<dbReference type="Gene3D" id="3.40.50.2300">
    <property type="match status" value="2"/>
</dbReference>
<dbReference type="FunFam" id="3.40.190.10:FF:000024">
    <property type="entry name" value="Glutamate receptor, ionotropic, delta 1"/>
    <property type="match status" value="1"/>
</dbReference>
<keyword evidence="11 17" id="KW-0628">Postsynaptic cell membrane</keyword>
<dbReference type="Proteomes" id="UP000694388">
    <property type="component" value="Unplaced"/>
</dbReference>
<dbReference type="InterPro" id="IPR028082">
    <property type="entry name" value="Peripla_BP_I"/>
</dbReference>
<dbReference type="PRINTS" id="PR00177">
    <property type="entry name" value="NMDARECEPTOR"/>
</dbReference>
<evidence type="ECO:0000256" key="9">
    <source>
        <dbReference type="ARBA" id="ARBA00023170"/>
    </source>
</evidence>
<feature type="compositionally biased region" description="Polar residues" evidence="18">
    <location>
        <begin position="732"/>
        <end position="748"/>
    </location>
</feature>
<evidence type="ECO:0000256" key="18">
    <source>
        <dbReference type="SAM" id="MobiDB-lite"/>
    </source>
</evidence>
<dbReference type="InterPro" id="IPR001508">
    <property type="entry name" value="Iono_Glu_rcpt_met"/>
</dbReference>
<evidence type="ECO:0000259" key="20">
    <source>
        <dbReference type="SMART" id="SM00918"/>
    </source>
</evidence>
<feature type="site" description="Crucial to convey clamshell closure to channel opening" evidence="15">
    <location>
        <position position="482"/>
    </location>
</feature>
<dbReference type="Gene3D" id="3.40.190.10">
    <property type="entry name" value="Periplasmic binding protein-like II"/>
    <property type="match status" value="2"/>
</dbReference>
<organism evidence="21 22">
    <name type="scientific">Eptatretus burgeri</name>
    <name type="common">Inshore hagfish</name>
    <dbReference type="NCBI Taxonomy" id="7764"/>
    <lineage>
        <taxon>Eukaryota</taxon>
        <taxon>Metazoa</taxon>
        <taxon>Chordata</taxon>
        <taxon>Craniata</taxon>
        <taxon>Vertebrata</taxon>
        <taxon>Cyclostomata</taxon>
        <taxon>Myxini</taxon>
        <taxon>Myxiniformes</taxon>
        <taxon>Myxinidae</taxon>
        <taxon>Eptatretinae</taxon>
        <taxon>Eptatretus</taxon>
    </lineage>
</organism>
<dbReference type="AlphaFoldDB" id="A0A8C4QSI4"/>
<evidence type="ECO:0000256" key="11">
    <source>
        <dbReference type="ARBA" id="ARBA00023257"/>
    </source>
</evidence>
<evidence type="ECO:0000256" key="8">
    <source>
        <dbReference type="ARBA" id="ARBA00023136"/>
    </source>
</evidence>
<dbReference type="Pfam" id="PF10613">
    <property type="entry name" value="Lig_chan-Glu_bd"/>
    <property type="match status" value="1"/>
</dbReference>
<evidence type="ECO:0000256" key="5">
    <source>
        <dbReference type="ARBA" id="ARBA00022989"/>
    </source>
</evidence>
<keyword evidence="16" id="KW-1015">Disulfide bond</keyword>
<evidence type="ECO:0000256" key="7">
    <source>
        <dbReference type="ARBA" id="ARBA00023065"/>
    </source>
</evidence>
<keyword evidence="2 17" id="KW-0813">Transport</keyword>
<keyword evidence="22" id="KW-1185">Reference proteome</keyword>
<dbReference type="SUPFAM" id="SSF53850">
    <property type="entry name" value="Periplasmic binding protein-like II"/>
    <property type="match status" value="1"/>
</dbReference>
<comment type="function">
    <text evidence="17">Receptor for glutamate that functions as a ligand-gated ion channel in the central nervous system and plays an important role in excitatory synaptic transmission. L-glutamate acts as an excitatory neurotransmitter at many synapses in the central nervous system.</text>
</comment>
<keyword evidence="10" id="KW-0325">Glycoprotein</keyword>
<reference evidence="21" key="2">
    <citation type="submission" date="2025-09" db="UniProtKB">
        <authorList>
            <consortium name="Ensembl"/>
        </authorList>
    </citation>
    <scope>IDENTIFICATION</scope>
</reference>
<proteinExistence type="inferred from homology"/>
<keyword evidence="5 17" id="KW-1133">Transmembrane helix</keyword>
<feature type="region of interest" description="Disordered" evidence="18">
    <location>
        <begin position="724"/>
        <end position="756"/>
    </location>
</feature>
<evidence type="ECO:0000256" key="17">
    <source>
        <dbReference type="RuleBase" id="RU367118"/>
    </source>
</evidence>
<evidence type="ECO:0000313" key="21">
    <source>
        <dbReference type="Ensembl" id="ENSEBUP00000019630.1"/>
    </source>
</evidence>
<accession>A0A8C4QSI4</accession>
<keyword evidence="9 17" id="KW-0675">Receptor</keyword>
<feature type="binding site" evidence="14">
    <location>
        <position position="340"/>
    </location>
    <ligand>
        <name>L-glutamate</name>
        <dbReference type="ChEBI" id="CHEBI:29985"/>
    </ligand>
</feature>
<dbReference type="Gene3D" id="1.10.287.70">
    <property type="match status" value="1"/>
</dbReference>
<keyword evidence="4 17" id="KW-0812">Transmembrane</keyword>
<dbReference type="InterPro" id="IPR001828">
    <property type="entry name" value="ANF_lig-bd_rcpt"/>
</dbReference>
<evidence type="ECO:0000256" key="12">
    <source>
        <dbReference type="ARBA" id="ARBA00023286"/>
    </source>
</evidence>
<evidence type="ECO:0000256" key="16">
    <source>
        <dbReference type="PIRSR" id="PIRSR601508-3"/>
    </source>
</evidence>
<feature type="domain" description="Ionotropic glutamate receptor L-glutamate and glycine-binding" evidence="20">
    <location>
        <begin position="262"/>
        <end position="324"/>
    </location>
</feature>
<feature type="binding site" evidence="14">
    <location>
        <position position="335"/>
    </location>
    <ligand>
        <name>L-glutamate</name>
        <dbReference type="ChEBI" id="CHEBI:29985"/>
    </ligand>
</feature>
<dbReference type="GO" id="GO:0038023">
    <property type="term" value="F:signaling receptor activity"/>
    <property type="evidence" value="ECO:0007669"/>
    <property type="project" value="InterPro"/>
</dbReference>
<keyword evidence="13 17" id="KW-0407">Ion channel</keyword>
<evidence type="ECO:0000256" key="15">
    <source>
        <dbReference type="PIRSR" id="PIRSR601508-2"/>
    </source>
</evidence>
<dbReference type="SMART" id="SM00079">
    <property type="entry name" value="PBPe"/>
    <property type="match status" value="1"/>
</dbReference>
<feature type="disulfide bond" evidence="16">
    <location>
        <begin position="574"/>
        <end position="629"/>
    </location>
</feature>
<comment type="subcellular location">
    <subcellularLocation>
        <location evidence="1">Cell membrane</location>
        <topology evidence="1">Multi-pass membrane protein</topology>
    </subcellularLocation>
    <subcellularLocation>
        <location evidence="17">Postsynaptic cell membrane</location>
        <topology evidence="17">Multi-pass membrane protein</topology>
    </subcellularLocation>
</comment>
<reference evidence="21" key="1">
    <citation type="submission" date="2025-08" db="UniProtKB">
        <authorList>
            <consortium name="Ensembl"/>
        </authorList>
    </citation>
    <scope>IDENTIFICATION</scope>
</reference>
<dbReference type="Ensembl" id="ENSEBUT00000020206.1">
    <property type="protein sequence ID" value="ENSEBUP00000019630.1"/>
    <property type="gene ID" value="ENSEBUG00000012178.1"/>
</dbReference>
<dbReference type="PANTHER" id="PTHR18966">
    <property type="entry name" value="IONOTROPIC GLUTAMATE RECEPTOR"/>
    <property type="match status" value="1"/>
</dbReference>
<keyword evidence="3 17" id="KW-1003">Cell membrane</keyword>
<evidence type="ECO:0000256" key="13">
    <source>
        <dbReference type="ARBA" id="ARBA00023303"/>
    </source>
</evidence>
<feature type="domain" description="Ionotropic glutamate receptor C-terminal" evidence="19">
    <location>
        <begin position="252"/>
        <end position="624"/>
    </location>
</feature>
<dbReference type="GO" id="GO:0015276">
    <property type="term" value="F:ligand-gated monoatomic ion channel activity"/>
    <property type="evidence" value="ECO:0007669"/>
    <property type="project" value="InterPro"/>
</dbReference>
<feature type="binding site" evidence="14">
    <location>
        <position position="560"/>
    </location>
    <ligand>
        <name>L-glutamate</name>
        <dbReference type="ChEBI" id="CHEBI:29985"/>
    </ligand>
</feature>
<evidence type="ECO:0000313" key="22">
    <source>
        <dbReference type="Proteomes" id="UP000694388"/>
    </source>
</evidence>
<evidence type="ECO:0000259" key="19">
    <source>
        <dbReference type="SMART" id="SM00079"/>
    </source>
</evidence>
<feature type="transmembrane region" description="Helical" evidence="17">
    <location>
        <begin position="646"/>
        <end position="668"/>
    </location>
</feature>
<dbReference type="GeneTree" id="ENSGT00940000155910"/>
<keyword evidence="12 17" id="KW-1071">Ligand-gated ion channel</keyword>
<evidence type="ECO:0000256" key="6">
    <source>
        <dbReference type="ARBA" id="ARBA00023018"/>
    </source>
</evidence>